<name>A0ABW8TN88_9CLOT</name>
<gene>
    <name evidence="3" type="ORF">ACJDT4_23245</name>
</gene>
<proteinExistence type="predicted"/>
<feature type="coiled-coil region" evidence="1">
    <location>
        <begin position="49"/>
        <end position="99"/>
    </location>
</feature>
<accession>A0ABW8TN88</accession>
<keyword evidence="1" id="KW-0175">Coiled coil</keyword>
<keyword evidence="2" id="KW-1133">Transmembrane helix</keyword>
<comment type="caution">
    <text evidence="3">The sequence shown here is derived from an EMBL/GenBank/DDBJ whole genome shotgun (WGS) entry which is preliminary data.</text>
</comment>
<evidence type="ECO:0000313" key="3">
    <source>
        <dbReference type="EMBL" id="MFL0253327.1"/>
    </source>
</evidence>
<keyword evidence="4" id="KW-1185">Reference proteome</keyword>
<dbReference type="Pfam" id="PF12679">
    <property type="entry name" value="ABC2_membrane_2"/>
    <property type="match status" value="1"/>
</dbReference>
<feature type="transmembrane region" description="Helical" evidence="2">
    <location>
        <begin position="363"/>
        <end position="388"/>
    </location>
</feature>
<feature type="transmembrane region" description="Helical" evidence="2">
    <location>
        <begin position="166"/>
        <end position="185"/>
    </location>
</feature>
<evidence type="ECO:0000256" key="1">
    <source>
        <dbReference type="SAM" id="Coils"/>
    </source>
</evidence>
<protein>
    <submittedName>
        <fullName evidence="3">ABC transporter permease subunit</fullName>
    </submittedName>
</protein>
<organism evidence="3 4">
    <name type="scientific">Clostridium neuense</name>
    <dbReference type="NCBI Taxonomy" id="1728934"/>
    <lineage>
        <taxon>Bacteria</taxon>
        <taxon>Bacillati</taxon>
        <taxon>Bacillota</taxon>
        <taxon>Clostridia</taxon>
        <taxon>Eubacteriales</taxon>
        <taxon>Clostridiaceae</taxon>
        <taxon>Clostridium</taxon>
    </lineage>
</organism>
<keyword evidence="2" id="KW-0472">Membrane</keyword>
<evidence type="ECO:0000256" key="2">
    <source>
        <dbReference type="SAM" id="Phobius"/>
    </source>
</evidence>
<reference evidence="3 4" key="1">
    <citation type="submission" date="2024-11" db="EMBL/GenBank/DDBJ databases">
        <authorList>
            <person name="Heng Y.C."/>
            <person name="Lim A.C.H."/>
            <person name="Lee J.K.Y."/>
            <person name="Kittelmann S."/>
        </authorList>
    </citation>
    <scope>NUCLEOTIDE SEQUENCE [LARGE SCALE GENOMIC DNA]</scope>
    <source>
        <strain evidence="3 4">WILCCON 0114</strain>
    </source>
</reference>
<feature type="transmembrane region" description="Helical" evidence="2">
    <location>
        <begin position="206"/>
        <end position="239"/>
    </location>
</feature>
<dbReference type="Proteomes" id="UP001623592">
    <property type="component" value="Unassembled WGS sequence"/>
</dbReference>
<evidence type="ECO:0000313" key="4">
    <source>
        <dbReference type="Proteomes" id="UP001623592"/>
    </source>
</evidence>
<dbReference type="RefSeq" id="WP_406789995.1">
    <property type="nucleotide sequence ID" value="NZ_JBJIAA010000034.1"/>
</dbReference>
<feature type="transmembrane region" description="Helical" evidence="2">
    <location>
        <begin position="315"/>
        <end position="334"/>
    </location>
</feature>
<sequence>MHKLIKNEFIKLHYRKKFIITIIIFALICGLFSFAYSKIQSLSTPDAQINLLNKSKAELQREKNATSDNTKKQQLEQSISELDNEIDQLKTKKQTSNSKDWKTTLKNNIDTLRDQKNSATDISPDNAKENYNKQIIFYQYFIDHNIKPQTNGTFSAFNFLQALFKLLGPLFIPIIIAILSADIVSGEYTPPTMKMLLTRPASRGKILVSKFVTILVSSMIIITVIELISYLVMGIIYGFDNPMYPVLVGTKYTSSAIKLTQDSTGLIPVLGSSHVTTTWSFIIQMFLFQLLYILACCSLFILFSTILRSSSISMTLSILITIVVNILSSISYLAKASPFFFTTYGSTSSILDSSIIESAGVTYITPLFSCLFLVIFAAICYSIAAYVFQKKDINI</sequence>
<dbReference type="PANTHER" id="PTHR37305">
    <property type="entry name" value="INTEGRAL MEMBRANE PROTEIN-RELATED"/>
    <property type="match status" value="1"/>
</dbReference>
<feature type="transmembrane region" description="Helical" evidence="2">
    <location>
        <begin position="18"/>
        <end position="36"/>
    </location>
</feature>
<dbReference type="EMBL" id="JBJIAA010000034">
    <property type="protein sequence ID" value="MFL0253327.1"/>
    <property type="molecule type" value="Genomic_DNA"/>
</dbReference>
<feature type="transmembrane region" description="Helical" evidence="2">
    <location>
        <begin position="281"/>
        <end position="303"/>
    </location>
</feature>
<dbReference type="PANTHER" id="PTHR37305:SF1">
    <property type="entry name" value="MEMBRANE PROTEIN"/>
    <property type="match status" value="1"/>
</dbReference>
<keyword evidence="2" id="KW-0812">Transmembrane</keyword>